<dbReference type="InterPro" id="IPR018540">
    <property type="entry name" value="Spo0E-like"/>
</dbReference>
<evidence type="ECO:0008006" key="3">
    <source>
        <dbReference type="Google" id="ProtNLM"/>
    </source>
</evidence>
<comment type="caution">
    <text evidence="1">The sequence shown here is derived from an EMBL/GenBank/DDBJ whole genome shotgun (WGS) entry which is preliminary data.</text>
</comment>
<evidence type="ECO:0000313" key="1">
    <source>
        <dbReference type="EMBL" id="CDF59195.1"/>
    </source>
</evidence>
<dbReference type="SUPFAM" id="SSF140500">
    <property type="entry name" value="BAS1536-like"/>
    <property type="match status" value="1"/>
</dbReference>
<dbReference type="Gene3D" id="4.10.280.10">
    <property type="entry name" value="Helix-loop-helix DNA-binding domain"/>
    <property type="match status" value="1"/>
</dbReference>
<dbReference type="InterPro" id="IPR036638">
    <property type="entry name" value="HLH_DNA-bd_sf"/>
</dbReference>
<keyword evidence="2" id="KW-1185">Reference proteome</keyword>
<proteinExistence type="predicted"/>
<dbReference type="EMBL" id="CAVN010000149">
    <property type="protein sequence ID" value="CDF59195.1"/>
    <property type="molecule type" value="Genomic_DNA"/>
</dbReference>
<dbReference type="eggNOG" id="ENOG502ZTQC">
    <property type="taxonomic scope" value="Bacteria"/>
</dbReference>
<sequence>MDEKLRENNYVTNDEIVKISQELDEYIVIFQKKYQNKKVV</sequence>
<dbReference type="GO" id="GO:0043937">
    <property type="term" value="P:regulation of sporulation"/>
    <property type="evidence" value="ECO:0007669"/>
    <property type="project" value="InterPro"/>
</dbReference>
<dbReference type="GO" id="GO:0046983">
    <property type="term" value="F:protein dimerization activity"/>
    <property type="evidence" value="ECO:0007669"/>
    <property type="project" value="InterPro"/>
</dbReference>
<dbReference type="HOGENOM" id="CLU_3297845_0_0_9"/>
<dbReference type="Pfam" id="PF09388">
    <property type="entry name" value="SpoOE-like"/>
    <property type="match status" value="1"/>
</dbReference>
<dbReference type="InterPro" id="IPR037208">
    <property type="entry name" value="Spo0E-like_sf"/>
</dbReference>
<dbReference type="RefSeq" id="WP_018666429.1">
    <property type="nucleotide sequence ID" value="NZ_HF952039.1"/>
</dbReference>
<accession>R7RUS7</accession>
<evidence type="ECO:0000313" key="2">
    <source>
        <dbReference type="Proteomes" id="UP000014923"/>
    </source>
</evidence>
<dbReference type="Proteomes" id="UP000014923">
    <property type="component" value="Unassembled WGS sequence"/>
</dbReference>
<reference evidence="1" key="1">
    <citation type="submission" date="2013-03" db="EMBL/GenBank/DDBJ databases">
        <title>Draft genome sequence of the hydrogen-ethanol-producing anaerobic alkalithermophilic Caloramator celere.</title>
        <authorList>
            <person name="Ciranna A."/>
            <person name="Larjo A."/>
            <person name="Kivisto A."/>
            <person name="Santala V."/>
            <person name="Roos C."/>
            <person name="Karp M."/>
        </authorList>
    </citation>
    <scope>NUCLEOTIDE SEQUENCE [LARGE SCALE GENOMIC DNA]</scope>
    <source>
        <strain evidence="1">DSM 8682</strain>
    </source>
</reference>
<dbReference type="AlphaFoldDB" id="R7RUS7"/>
<protein>
    <recommendedName>
        <fullName evidence="3">Spo0E like sporulation regulatory protein</fullName>
    </recommendedName>
</protein>
<name>R7RUS7_9CLOT</name>
<organism evidence="1 2">
    <name type="scientific">Thermobrachium celere DSM 8682</name>
    <dbReference type="NCBI Taxonomy" id="941824"/>
    <lineage>
        <taxon>Bacteria</taxon>
        <taxon>Bacillati</taxon>
        <taxon>Bacillota</taxon>
        <taxon>Clostridia</taxon>
        <taxon>Eubacteriales</taxon>
        <taxon>Clostridiaceae</taxon>
        <taxon>Thermobrachium</taxon>
    </lineage>
</organism>
<gene>
    <name evidence="1" type="ORF">TCEL_02263</name>
</gene>